<dbReference type="Proteomes" id="UP000184330">
    <property type="component" value="Unassembled WGS sequence"/>
</dbReference>
<keyword evidence="3" id="KW-0812">Transmembrane</keyword>
<feature type="transmembrane region" description="Helical" evidence="3">
    <location>
        <begin position="57"/>
        <end position="78"/>
    </location>
</feature>
<evidence type="ECO:0008006" key="6">
    <source>
        <dbReference type="Google" id="ProtNLM"/>
    </source>
</evidence>
<dbReference type="STRING" id="576137.A0A1L7WIC9"/>
<evidence type="ECO:0000256" key="3">
    <source>
        <dbReference type="SAM" id="Phobius"/>
    </source>
</evidence>
<gene>
    <name evidence="4" type="ORF">PAC_02403</name>
</gene>
<reference evidence="4 5" key="1">
    <citation type="submission" date="2016-03" db="EMBL/GenBank/DDBJ databases">
        <authorList>
            <person name="Ploux O."/>
        </authorList>
    </citation>
    <scope>NUCLEOTIDE SEQUENCE [LARGE SCALE GENOMIC DNA]</scope>
    <source>
        <strain evidence="4 5">UAMH 11012</strain>
    </source>
</reference>
<dbReference type="AlphaFoldDB" id="A0A1L7WIC9"/>
<organism evidence="4 5">
    <name type="scientific">Phialocephala subalpina</name>
    <dbReference type="NCBI Taxonomy" id="576137"/>
    <lineage>
        <taxon>Eukaryota</taxon>
        <taxon>Fungi</taxon>
        <taxon>Dikarya</taxon>
        <taxon>Ascomycota</taxon>
        <taxon>Pezizomycotina</taxon>
        <taxon>Leotiomycetes</taxon>
        <taxon>Helotiales</taxon>
        <taxon>Mollisiaceae</taxon>
        <taxon>Phialocephala</taxon>
        <taxon>Phialocephala fortinii species complex</taxon>
    </lineage>
</organism>
<evidence type="ECO:0000313" key="4">
    <source>
        <dbReference type="EMBL" id="CZR52526.1"/>
    </source>
</evidence>
<name>A0A1L7WIC9_9HELO</name>
<evidence type="ECO:0000313" key="5">
    <source>
        <dbReference type="Proteomes" id="UP000184330"/>
    </source>
</evidence>
<evidence type="ECO:0000256" key="1">
    <source>
        <dbReference type="ARBA" id="ARBA00004685"/>
    </source>
</evidence>
<keyword evidence="3" id="KW-1133">Transmembrane helix</keyword>
<protein>
    <recommendedName>
        <fullName evidence="6">Oxidase ustYa</fullName>
    </recommendedName>
</protein>
<dbReference type="PANTHER" id="PTHR33365">
    <property type="entry name" value="YALI0B05434P"/>
    <property type="match status" value="1"/>
</dbReference>
<comment type="similarity">
    <text evidence="2">Belongs to the ustYa family.</text>
</comment>
<dbReference type="OrthoDB" id="3687641at2759"/>
<comment type="pathway">
    <text evidence="1">Mycotoxin biosynthesis.</text>
</comment>
<dbReference type="EMBL" id="FJOG01000003">
    <property type="protein sequence ID" value="CZR52526.1"/>
    <property type="molecule type" value="Genomic_DNA"/>
</dbReference>
<proteinExistence type="inferred from homology"/>
<sequence>MFSDRQYQNPQSTTQHSQELLNVEELGEETESKDFLLPKPANALNRPHKDPLYSMRLAGAIIALIVWTIISFVAGVAIGKLPRHGTLGTFESGFVEESVITPSHVFELVQTTFTGGVDFVDGEEVLGPSIYVGEPSHEIDEAWNAIIGGESHYFSVSESEAKQLWPTDWDKYRDRIRGGWTGTLDLFHCIHCLNQLRKALRRDYYPEEQYRGMVHQLHCIDHLRQVIMCQGTSVISPSEWHDKRGQYINPKQLHTCRKFDKLLEFSRARYNGSIAVPRSARIPVTHLNA</sequence>
<evidence type="ECO:0000256" key="2">
    <source>
        <dbReference type="ARBA" id="ARBA00035112"/>
    </source>
</evidence>
<keyword evidence="3" id="KW-0472">Membrane</keyword>
<dbReference type="InterPro" id="IPR021765">
    <property type="entry name" value="UstYa-like"/>
</dbReference>
<keyword evidence="5" id="KW-1185">Reference proteome</keyword>
<dbReference type="GO" id="GO:0043386">
    <property type="term" value="P:mycotoxin biosynthetic process"/>
    <property type="evidence" value="ECO:0007669"/>
    <property type="project" value="InterPro"/>
</dbReference>
<dbReference type="Pfam" id="PF11807">
    <property type="entry name" value="UstYa"/>
    <property type="match status" value="1"/>
</dbReference>
<dbReference type="PANTHER" id="PTHR33365:SF4">
    <property type="entry name" value="CYCLOCHLOROTINE BIOSYNTHESIS PROTEIN O"/>
    <property type="match status" value="1"/>
</dbReference>
<accession>A0A1L7WIC9</accession>